<feature type="domain" description="Porin" evidence="2">
    <location>
        <begin position="198"/>
        <end position="439"/>
    </location>
</feature>
<feature type="chain" id="PRO_5020641337" evidence="1">
    <location>
        <begin position="23"/>
        <end position="458"/>
    </location>
</feature>
<sequence>MKKISVLLTFVLVLALAVPAFAAEDNVKITGEVKTIFEAGTYGDDDEAAVTLWADDDVLDLDNPFAGDGEGDMDDYYAEKAFYQEIDFAVAGMVNENITFDLAIDTLVNNFTNVESATYGDKLFGDQGEDEDLKMDTALLTISDGVSTLKLGDVDDYANDVYFIDEEDMEMMELSTKVSENDLKVFVAGSEDFEDQDFYGVTLGRDLGATTLTGKLYQSRYEGYAVSNFAVAADVEVSDMVTINGEVVANSADKEFAGDADRIKNNAEGDTAFFLGADVAVSDALTLNAKLESVGEEFVSVAGDLEEDYDYDLFTVGADYALNDANTVGAAYTLVDHNEAEDKSTIELSLDNVTGAFTNTAAVAFTTNDGYAEDTDVTVITLGTEYAMSKLTTISAKLVNQSADDYYDNEFTYLAAGLDHQISETVSWDTEARFITGEDKDEYDGEGSSLRTQLNVKF</sequence>
<dbReference type="RefSeq" id="WP_134114217.1">
    <property type="nucleotide sequence ID" value="NZ_SOEG01000001.1"/>
</dbReference>
<dbReference type="InterPro" id="IPR023614">
    <property type="entry name" value="Porin_dom_sf"/>
</dbReference>
<dbReference type="AlphaFoldDB" id="A0A4R8HLI7"/>
<organism evidence="3 4">
    <name type="scientific">Orenia marismortui</name>
    <dbReference type="NCBI Taxonomy" id="46469"/>
    <lineage>
        <taxon>Bacteria</taxon>
        <taxon>Bacillati</taxon>
        <taxon>Bacillota</taxon>
        <taxon>Clostridia</taxon>
        <taxon>Halanaerobiales</taxon>
        <taxon>Halobacteroidaceae</taxon>
        <taxon>Orenia</taxon>
    </lineage>
</organism>
<dbReference type="GO" id="GO:0015288">
    <property type="term" value="F:porin activity"/>
    <property type="evidence" value="ECO:0007669"/>
    <property type="project" value="InterPro"/>
</dbReference>
<dbReference type="Pfam" id="PF13609">
    <property type="entry name" value="Porin_4"/>
    <property type="match status" value="1"/>
</dbReference>
<feature type="signal peptide" evidence="1">
    <location>
        <begin position="1"/>
        <end position="22"/>
    </location>
</feature>
<dbReference type="SUPFAM" id="SSF56935">
    <property type="entry name" value="Porins"/>
    <property type="match status" value="1"/>
</dbReference>
<keyword evidence="1" id="KW-0732">Signal</keyword>
<accession>A0A4R8HLI7</accession>
<evidence type="ECO:0000259" key="2">
    <source>
        <dbReference type="Pfam" id="PF13609"/>
    </source>
</evidence>
<dbReference type="EMBL" id="SOEG01000001">
    <property type="protein sequence ID" value="TDX59224.1"/>
    <property type="molecule type" value="Genomic_DNA"/>
</dbReference>
<dbReference type="GO" id="GO:0016020">
    <property type="term" value="C:membrane"/>
    <property type="evidence" value="ECO:0007669"/>
    <property type="project" value="InterPro"/>
</dbReference>
<protein>
    <submittedName>
        <fullName evidence="3">Porin-like protein</fullName>
    </submittedName>
</protein>
<evidence type="ECO:0000313" key="4">
    <source>
        <dbReference type="Proteomes" id="UP000295832"/>
    </source>
</evidence>
<dbReference type="Proteomes" id="UP000295832">
    <property type="component" value="Unassembled WGS sequence"/>
</dbReference>
<name>A0A4R8HLI7_9FIRM</name>
<comment type="caution">
    <text evidence="3">The sequence shown here is derived from an EMBL/GenBank/DDBJ whole genome shotgun (WGS) entry which is preliminary data.</text>
</comment>
<reference evidence="3 4" key="1">
    <citation type="submission" date="2019-03" db="EMBL/GenBank/DDBJ databases">
        <title>Subsurface microbial communities from deep shales in Ohio and West Virginia, USA.</title>
        <authorList>
            <person name="Wrighton K."/>
        </authorList>
    </citation>
    <scope>NUCLEOTIDE SEQUENCE [LARGE SCALE GENOMIC DNA]</scope>
    <source>
        <strain evidence="3 4">MSL 6dP</strain>
    </source>
</reference>
<gene>
    <name evidence="3" type="ORF">C7959_101111</name>
</gene>
<dbReference type="InterPro" id="IPR033900">
    <property type="entry name" value="Gram_neg_porin_domain"/>
</dbReference>
<evidence type="ECO:0000313" key="3">
    <source>
        <dbReference type="EMBL" id="TDX59224.1"/>
    </source>
</evidence>
<dbReference type="Gene3D" id="2.40.160.10">
    <property type="entry name" value="Porin"/>
    <property type="match status" value="1"/>
</dbReference>
<keyword evidence="4" id="KW-1185">Reference proteome</keyword>
<proteinExistence type="predicted"/>
<evidence type="ECO:0000256" key="1">
    <source>
        <dbReference type="SAM" id="SignalP"/>
    </source>
</evidence>